<evidence type="ECO:0000313" key="2">
    <source>
        <dbReference type="EMBL" id="KAG6299632.1"/>
    </source>
</evidence>
<feature type="region of interest" description="Disordered" evidence="1">
    <location>
        <begin position="255"/>
        <end position="334"/>
    </location>
</feature>
<accession>A0A9P7QJC3</accession>
<evidence type="ECO:0000256" key="1">
    <source>
        <dbReference type="SAM" id="MobiDB-lite"/>
    </source>
</evidence>
<keyword evidence="3" id="KW-1185">Reference proteome</keyword>
<dbReference type="Proteomes" id="UP000707071">
    <property type="component" value="Unassembled WGS sequence"/>
</dbReference>
<comment type="caution">
    <text evidence="2">The sequence shown here is derived from an EMBL/GenBank/DDBJ whole genome shotgun (WGS) entry which is preliminary data.</text>
</comment>
<feature type="region of interest" description="Disordered" evidence="1">
    <location>
        <begin position="44"/>
        <end position="78"/>
    </location>
</feature>
<name>A0A9P7QJC3_9HYPO</name>
<feature type="compositionally biased region" description="Polar residues" evidence="1">
    <location>
        <begin position="309"/>
        <end position="324"/>
    </location>
</feature>
<organism evidence="2 3">
    <name type="scientific">Claviceps aff. purpurea</name>
    <dbReference type="NCBI Taxonomy" id="1967640"/>
    <lineage>
        <taxon>Eukaryota</taxon>
        <taxon>Fungi</taxon>
        <taxon>Dikarya</taxon>
        <taxon>Ascomycota</taxon>
        <taxon>Pezizomycotina</taxon>
        <taxon>Sordariomycetes</taxon>
        <taxon>Hypocreomycetidae</taxon>
        <taxon>Hypocreales</taxon>
        <taxon>Clavicipitaceae</taxon>
        <taxon>Claviceps</taxon>
    </lineage>
</organism>
<gene>
    <name evidence="2" type="ORF">E4U09_007940</name>
</gene>
<evidence type="ECO:0008006" key="4">
    <source>
        <dbReference type="Google" id="ProtNLM"/>
    </source>
</evidence>
<reference evidence="2 3" key="1">
    <citation type="journal article" date="2020" name="bioRxiv">
        <title>Whole genome comparisons of ergot fungi reveals the divergence and evolution of species within the genus Claviceps are the result of varying mechanisms driving genome evolution and host range expansion.</title>
        <authorList>
            <person name="Wyka S.A."/>
            <person name="Mondo S.J."/>
            <person name="Liu M."/>
            <person name="Dettman J."/>
            <person name="Nalam V."/>
            <person name="Broders K.D."/>
        </authorList>
    </citation>
    <scope>NUCLEOTIDE SEQUENCE [LARGE SCALE GENOMIC DNA]</scope>
    <source>
        <strain evidence="2 3">Clav52</strain>
    </source>
</reference>
<protein>
    <recommendedName>
        <fullName evidence="4">Gag protein</fullName>
    </recommendedName>
</protein>
<dbReference type="AlphaFoldDB" id="A0A9P7QJC3"/>
<proteinExistence type="predicted"/>
<evidence type="ECO:0000313" key="3">
    <source>
        <dbReference type="Proteomes" id="UP000707071"/>
    </source>
</evidence>
<sequence>MASQPQSDTNVFLRDKKDWTPWINLIHARASAYNFQSKLDPDCQDPYLEEPTLPELPNLSAYSRPSGTPEPTRPSELTPQGLKAYQEDMAHYAVLTKEYELKYPPYAAQQHALQNLVELIQTTVSPHLQRTCCLAGQPLREWISNLKLTLRVDSHADQYQADRRYKAALKPMRDPQDWDAWLTEYDEAAAEATLLGVASVSRIEDVINDFLDAVQWISEGWTVSFMNCGMRDPLMTRQKMTNRFREYMSVTHPLPVRKHRAGATTAAAAAADEDSSSSDGSESARGGKRDASSDDDSAPCAKRTKRETGSASRTNHQESSNTRAQVGGAANGRRRCPACIRGHDLKDCFYIHKDRAPRWWRPDESMAAFIEKRRKHDAAFEELLRASG</sequence>
<dbReference type="EMBL" id="SRRH01000088">
    <property type="protein sequence ID" value="KAG6299632.1"/>
    <property type="molecule type" value="Genomic_DNA"/>
</dbReference>